<dbReference type="AlphaFoldDB" id="A0AAV6UYR8"/>
<evidence type="ECO:0000256" key="1">
    <source>
        <dbReference type="SAM" id="MobiDB-lite"/>
    </source>
</evidence>
<dbReference type="Proteomes" id="UP000827092">
    <property type="component" value="Unassembled WGS sequence"/>
</dbReference>
<feature type="region of interest" description="Disordered" evidence="1">
    <location>
        <begin position="38"/>
        <end position="74"/>
    </location>
</feature>
<evidence type="ECO:0000313" key="2">
    <source>
        <dbReference type="EMBL" id="KAG8188758.1"/>
    </source>
</evidence>
<sequence>MSISYWFFLSKPFQVLVEKLKLFPDSWGACVEDADKHLPSHPHLPRGTLEQLGEGAKSSAQSSTLRASSTKLAL</sequence>
<organism evidence="2 3">
    <name type="scientific">Oedothorax gibbosus</name>
    <dbReference type="NCBI Taxonomy" id="931172"/>
    <lineage>
        <taxon>Eukaryota</taxon>
        <taxon>Metazoa</taxon>
        <taxon>Ecdysozoa</taxon>
        <taxon>Arthropoda</taxon>
        <taxon>Chelicerata</taxon>
        <taxon>Arachnida</taxon>
        <taxon>Araneae</taxon>
        <taxon>Araneomorphae</taxon>
        <taxon>Entelegynae</taxon>
        <taxon>Araneoidea</taxon>
        <taxon>Linyphiidae</taxon>
        <taxon>Erigoninae</taxon>
        <taxon>Oedothorax</taxon>
    </lineage>
</organism>
<protein>
    <submittedName>
        <fullName evidence="2">Uncharacterized protein</fullName>
    </submittedName>
</protein>
<accession>A0AAV6UYR8</accession>
<feature type="compositionally biased region" description="Low complexity" evidence="1">
    <location>
        <begin position="58"/>
        <end position="74"/>
    </location>
</feature>
<gene>
    <name evidence="2" type="ORF">JTE90_012229</name>
</gene>
<reference evidence="2 3" key="1">
    <citation type="journal article" date="2022" name="Nat. Ecol. Evol.">
        <title>A masculinizing supergene underlies an exaggerated male reproductive morph in a spider.</title>
        <authorList>
            <person name="Hendrickx F."/>
            <person name="De Corte Z."/>
            <person name="Sonet G."/>
            <person name="Van Belleghem S.M."/>
            <person name="Kostlbacher S."/>
            <person name="Vangestel C."/>
        </authorList>
    </citation>
    <scope>NUCLEOTIDE SEQUENCE [LARGE SCALE GENOMIC DNA]</scope>
    <source>
        <strain evidence="2">W744_W776</strain>
    </source>
</reference>
<proteinExistence type="predicted"/>
<evidence type="ECO:0000313" key="3">
    <source>
        <dbReference type="Proteomes" id="UP000827092"/>
    </source>
</evidence>
<keyword evidence="3" id="KW-1185">Reference proteome</keyword>
<name>A0AAV6UYR8_9ARAC</name>
<comment type="caution">
    <text evidence="2">The sequence shown here is derived from an EMBL/GenBank/DDBJ whole genome shotgun (WGS) entry which is preliminary data.</text>
</comment>
<dbReference type="EMBL" id="JAFNEN010000231">
    <property type="protein sequence ID" value="KAG8188758.1"/>
    <property type="molecule type" value="Genomic_DNA"/>
</dbReference>